<dbReference type="EMBL" id="JAQIZT010000013">
    <property type="protein sequence ID" value="KAJ6974768.1"/>
    <property type="molecule type" value="Genomic_DNA"/>
</dbReference>
<keyword evidence="1" id="KW-0472">Membrane</keyword>
<accession>A0AAD6Q2I4</accession>
<proteinExistence type="predicted"/>
<evidence type="ECO:0000313" key="3">
    <source>
        <dbReference type="Proteomes" id="UP001164929"/>
    </source>
</evidence>
<evidence type="ECO:0000313" key="2">
    <source>
        <dbReference type="EMBL" id="KAJ6974768.1"/>
    </source>
</evidence>
<sequence length="59" mass="6743">MAENKSMAIPGHENIISAMAQYLSLGWRLLLLFILNGDQLVLFILGEIRFGNLIIFYFI</sequence>
<protein>
    <submittedName>
        <fullName evidence="2">Uncharacterized protein</fullName>
    </submittedName>
</protein>
<dbReference type="AlphaFoldDB" id="A0AAD6Q2I4"/>
<keyword evidence="1" id="KW-0812">Transmembrane</keyword>
<reference evidence="2" key="1">
    <citation type="journal article" date="2023" name="Mol. Ecol. Resour.">
        <title>Chromosome-level genome assembly of a triploid poplar Populus alba 'Berolinensis'.</title>
        <authorList>
            <person name="Chen S."/>
            <person name="Yu Y."/>
            <person name="Wang X."/>
            <person name="Wang S."/>
            <person name="Zhang T."/>
            <person name="Zhou Y."/>
            <person name="He R."/>
            <person name="Meng N."/>
            <person name="Wang Y."/>
            <person name="Liu W."/>
            <person name="Liu Z."/>
            <person name="Liu J."/>
            <person name="Guo Q."/>
            <person name="Huang H."/>
            <person name="Sederoff R.R."/>
            <person name="Wang G."/>
            <person name="Qu G."/>
            <person name="Chen S."/>
        </authorList>
    </citation>
    <scope>NUCLEOTIDE SEQUENCE</scope>
    <source>
        <strain evidence="2">SC-2020</strain>
    </source>
</reference>
<feature type="transmembrane region" description="Helical" evidence="1">
    <location>
        <begin position="40"/>
        <end position="58"/>
    </location>
</feature>
<dbReference type="Proteomes" id="UP001164929">
    <property type="component" value="Chromosome 13"/>
</dbReference>
<keyword evidence="3" id="KW-1185">Reference proteome</keyword>
<name>A0AAD6Q2I4_9ROSI</name>
<comment type="caution">
    <text evidence="2">The sequence shown here is derived from an EMBL/GenBank/DDBJ whole genome shotgun (WGS) entry which is preliminary data.</text>
</comment>
<evidence type="ECO:0000256" key="1">
    <source>
        <dbReference type="SAM" id="Phobius"/>
    </source>
</evidence>
<organism evidence="2 3">
    <name type="scientific">Populus alba x Populus x berolinensis</name>
    <dbReference type="NCBI Taxonomy" id="444605"/>
    <lineage>
        <taxon>Eukaryota</taxon>
        <taxon>Viridiplantae</taxon>
        <taxon>Streptophyta</taxon>
        <taxon>Embryophyta</taxon>
        <taxon>Tracheophyta</taxon>
        <taxon>Spermatophyta</taxon>
        <taxon>Magnoliopsida</taxon>
        <taxon>eudicotyledons</taxon>
        <taxon>Gunneridae</taxon>
        <taxon>Pentapetalae</taxon>
        <taxon>rosids</taxon>
        <taxon>fabids</taxon>
        <taxon>Malpighiales</taxon>
        <taxon>Salicaceae</taxon>
        <taxon>Saliceae</taxon>
        <taxon>Populus</taxon>
    </lineage>
</organism>
<keyword evidence="1" id="KW-1133">Transmembrane helix</keyword>
<gene>
    <name evidence="2" type="ORF">NC653_030796</name>
</gene>